<dbReference type="RefSeq" id="WP_339938394.1">
    <property type="nucleotide sequence ID" value="NZ_BAABGA010000018.1"/>
</dbReference>
<dbReference type="PANTHER" id="PTHR43155:SF2">
    <property type="entry name" value="CYCLIC DI-GMP PHOSPHODIESTERASE PA4108"/>
    <property type="match status" value="1"/>
</dbReference>
<dbReference type="SMART" id="SM00471">
    <property type="entry name" value="HDc"/>
    <property type="match status" value="1"/>
</dbReference>
<name>A0ABP8MI48_9BACT</name>
<protein>
    <submittedName>
        <fullName evidence="2">HD domain-containing protein</fullName>
    </submittedName>
</protein>
<feature type="domain" description="HD-GYP" evidence="1">
    <location>
        <begin position="129"/>
        <end position="316"/>
    </location>
</feature>
<sequence length="316" mass="35369">MLALDFLPISVATLLPASAVGLDLFQREQDSGRFVLYRGATYPLTLDDLDRLRDRGNHLLYIEKDSGPRYQSYLRRLLDADLVSSNITPQLQVGALNEVVLDSLRSAFGNRDVNEAVATVSQLGALTAEIITRDEFAASDMFRVLHHDYATFTHSTNVAFYSAMLAAGLGYSAEEVEQITTGGLLHDLGKLDIDDRILSKPGKLDDWEFRQVKRHPGLGFRKLAKRTDLNEGQLLMVYQHHERMDGHGYPVGCVGSEIHPWAKICAVVDVFEALTSQRPYRKPLTRHKALEILEREGSASFDPEVLECWKSIILSA</sequence>
<dbReference type="PROSITE" id="PS51832">
    <property type="entry name" value="HD_GYP"/>
    <property type="match status" value="1"/>
</dbReference>
<dbReference type="Proteomes" id="UP001500840">
    <property type="component" value="Unassembled WGS sequence"/>
</dbReference>
<accession>A0ABP8MI48</accession>
<dbReference type="InterPro" id="IPR003607">
    <property type="entry name" value="HD/PDEase_dom"/>
</dbReference>
<dbReference type="EMBL" id="BAABGA010000018">
    <property type="protein sequence ID" value="GAA4450315.1"/>
    <property type="molecule type" value="Genomic_DNA"/>
</dbReference>
<evidence type="ECO:0000313" key="3">
    <source>
        <dbReference type="Proteomes" id="UP001500840"/>
    </source>
</evidence>
<dbReference type="CDD" id="cd00077">
    <property type="entry name" value="HDc"/>
    <property type="match status" value="1"/>
</dbReference>
<dbReference type="PANTHER" id="PTHR43155">
    <property type="entry name" value="CYCLIC DI-GMP PHOSPHODIESTERASE PA4108-RELATED"/>
    <property type="match status" value="1"/>
</dbReference>
<dbReference type="SUPFAM" id="SSF109604">
    <property type="entry name" value="HD-domain/PDEase-like"/>
    <property type="match status" value="1"/>
</dbReference>
<proteinExistence type="predicted"/>
<evidence type="ECO:0000259" key="1">
    <source>
        <dbReference type="PROSITE" id="PS51832"/>
    </source>
</evidence>
<evidence type="ECO:0000313" key="2">
    <source>
        <dbReference type="EMBL" id="GAA4450315.1"/>
    </source>
</evidence>
<dbReference type="InterPro" id="IPR037522">
    <property type="entry name" value="HD_GYP_dom"/>
</dbReference>
<dbReference type="Gene3D" id="1.10.3210.10">
    <property type="entry name" value="Hypothetical protein af1432"/>
    <property type="match status" value="1"/>
</dbReference>
<comment type="caution">
    <text evidence="2">The sequence shown here is derived from an EMBL/GenBank/DDBJ whole genome shotgun (WGS) entry which is preliminary data.</text>
</comment>
<organism evidence="2 3">
    <name type="scientific">Novipirellula rosea</name>
    <dbReference type="NCBI Taxonomy" id="1031540"/>
    <lineage>
        <taxon>Bacteria</taxon>
        <taxon>Pseudomonadati</taxon>
        <taxon>Planctomycetota</taxon>
        <taxon>Planctomycetia</taxon>
        <taxon>Pirellulales</taxon>
        <taxon>Pirellulaceae</taxon>
        <taxon>Novipirellula</taxon>
    </lineage>
</organism>
<dbReference type="Pfam" id="PF13487">
    <property type="entry name" value="HD_5"/>
    <property type="match status" value="1"/>
</dbReference>
<reference evidence="3" key="1">
    <citation type="journal article" date="2019" name="Int. J. Syst. Evol. Microbiol.">
        <title>The Global Catalogue of Microorganisms (GCM) 10K type strain sequencing project: providing services to taxonomists for standard genome sequencing and annotation.</title>
        <authorList>
            <consortium name="The Broad Institute Genomics Platform"/>
            <consortium name="The Broad Institute Genome Sequencing Center for Infectious Disease"/>
            <person name="Wu L."/>
            <person name="Ma J."/>
        </authorList>
    </citation>
    <scope>NUCLEOTIDE SEQUENCE [LARGE SCALE GENOMIC DNA]</scope>
    <source>
        <strain evidence="3">JCM 17759</strain>
    </source>
</reference>
<keyword evidence="3" id="KW-1185">Reference proteome</keyword>
<gene>
    <name evidence="2" type="ORF">GCM10023156_16440</name>
</gene>